<dbReference type="Ensembl" id="ENSSTUT00000123727.1">
    <property type="protein sequence ID" value="ENSSTUP00000115642.1"/>
    <property type="gene ID" value="ENSSTUG00000050927.1"/>
</dbReference>
<feature type="domain" description="Myb/SANT-like DNA-binding" evidence="2">
    <location>
        <begin position="9"/>
        <end position="95"/>
    </location>
</feature>
<feature type="domain" description="Myb/SANT-like DNA-binding" evidence="2">
    <location>
        <begin position="448"/>
        <end position="530"/>
    </location>
</feature>
<dbReference type="GO" id="GO:1904356">
    <property type="term" value="P:regulation of telomere maintenance via telomere lengthening"/>
    <property type="evidence" value="ECO:0007669"/>
    <property type="project" value="TreeGrafter"/>
</dbReference>
<dbReference type="GO" id="GO:0042162">
    <property type="term" value="F:telomeric DNA binding"/>
    <property type="evidence" value="ECO:0007669"/>
    <property type="project" value="TreeGrafter"/>
</dbReference>
<dbReference type="PANTHER" id="PTHR15512">
    <property type="entry name" value="TERF1-INTERACTING NUCLEAR FACTOR 2"/>
    <property type="match status" value="1"/>
</dbReference>
<accession>A0A674F6W1</accession>
<dbReference type="PANTHER" id="PTHR15512:SF2">
    <property type="match status" value="1"/>
</dbReference>
<dbReference type="InterPro" id="IPR039098">
    <property type="entry name" value="TINF2"/>
</dbReference>
<evidence type="ECO:0000256" key="1">
    <source>
        <dbReference type="SAM" id="MobiDB-lite"/>
    </source>
</evidence>
<dbReference type="GO" id="GO:0070187">
    <property type="term" value="C:shelterin complex"/>
    <property type="evidence" value="ECO:0007669"/>
    <property type="project" value="InterPro"/>
</dbReference>
<dbReference type="Pfam" id="PF13837">
    <property type="entry name" value="Myb_DNA-bind_4"/>
    <property type="match status" value="3"/>
</dbReference>
<feature type="region of interest" description="Disordered" evidence="1">
    <location>
        <begin position="573"/>
        <end position="603"/>
    </location>
</feature>
<dbReference type="InterPro" id="IPR044822">
    <property type="entry name" value="Myb_DNA-bind_4"/>
</dbReference>
<feature type="domain" description="Myb/SANT-like DNA-binding" evidence="2">
    <location>
        <begin position="632"/>
        <end position="718"/>
    </location>
</feature>
<reference evidence="4" key="1">
    <citation type="submission" date="2025-08" db="UniProtKB">
        <authorList>
            <consortium name="Ensembl"/>
        </authorList>
    </citation>
    <scope>IDENTIFICATION</scope>
</reference>
<keyword evidence="5" id="KW-1185">Reference proteome</keyword>
<dbReference type="GO" id="GO:0016233">
    <property type="term" value="P:telomere capping"/>
    <property type="evidence" value="ECO:0007669"/>
    <property type="project" value="InterPro"/>
</dbReference>
<dbReference type="FunFam" id="1.10.10.60:FF:000032">
    <property type="entry name" value="Zinc finger and SCAN domain-containing 20"/>
    <property type="match status" value="1"/>
</dbReference>
<proteinExistence type="predicted"/>
<dbReference type="InParanoid" id="A0A674F6W1"/>
<evidence type="ECO:0000313" key="4">
    <source>
        <dbReference type="Ensembl" id="ENSSTUP00000115642.1"/>
    </source>
</evidence>
<name>A0A674F6W1_SALTR</name>
<feature type="region of interest" description="Disordered" evidence="1">
    <location>
        <begin position="729"/>
        <end position="822"/>
    </location>
</feature>
<dbReference type="CDD" id="cd11657">
    <property type="entry name" value="TIN2_N"/>
    <property type="match status" value="1"/>
</dbReference>
<feature type="domain" description="TERF1-interacting nuclear factor 2 N-terminal" evidence="3">
    <location>
        <begin position="138"/>
        <end position="285"/>
    </location>
</feature>
<dbReference type="Gene3D" id="1.10.10.60">
    <property type="entry name" value="Homeodomain-like"/>
    <property type="match status" value="3"/>
</dbReference>
<evidence type="ECO:0000313" key="5">
    <source>
        <dbReference type="Proteomes" id="UP000472277"/>
    </source>
</evidence>
<dbReference type="Pfam" id="PF14973">
    <property type="entry name" value="TINF2_N"/>
    <property type="match status" value="1"/>
</dbReference>
<reference evidence="4" key="2">
    <citation type="submission" date="2025-09" db="UniProtKB">
        <authorList>
            <consortium name="Ensembl"/>
        </authorList>
    </citation>
    <scope>IDENTIFICATION</scope>
</reference>
<dbReference type="InterPro" id="IPR029400">
    <property type="entry name" value="TINF2_N"/>
</dbReference>
<dbReference type="Proteomes" id="UP000472277">
    <property type="component" value="Chromosome 34"/>
</dbReference>
<evidence type="ECO:0000259" key="2">
    <source>
        <dbReference type="Pfam" id="PF13837"/>
    </source>
</evidence>
<protein>
    <submittedName>
        <fullName evidence="4">Uncharacterized protein</fullName>
    </submittedName>
</protein>
<dbReference type="AlphaFoldDB" id="A0A674F6W1"/>
<evidence type="ECO:0000259" key="3">
    <source>
        <dbReference type="Pfam" id="PF14973"/>
    </source>
</evidence>
<dbReference type="OMA" id="YRKRNVY"/>
<feature type="compositionally biased region" description="Basic and acidic residues" evidence="1">
    <location>
        <begin position="753"/>
        <end position="786"/>
    </location>
</feature>
<dbReference type="GeneTree" id="ENSGT00400000022326"/>
<sequence>MALADDVEWTWSPEETKALISVWSDEQNILEMEQTCRKKHVYREISERLNDLGVKRTWKQCQNKMKALKYKYRQTRRDPNSSGRTTFPLFSELDEFLAAMPDMTESKETGDEEDGRPLPLSSLRLLVPPLRLVSAALWQVVQRRDTMDYGLVEEFVTTVLEITPDLMSYREKVQLIMGLRAQLVLELCRSDHSADPETIQPHLSRMRTCIITHREKEIDTEVEASESNFLELIQTLLDDPLEREHFFQEVFPEEFGPMYDTALQTLMWEFLSRLEKLLPTPTFQQTASWLRPAPSMLKECAQSVTQPQPLKTLLQHHRCHGHLFANAHSSCADDRILSSLSHTFSERVEMDIDEARSHSQSKATCGPRKERDTLIEQDNAEKELGMSLDTVKKAVEMTDRRNEEWGEKNYEERLQHQLDYNVLQVEIVDGEDMSSTSSMTADDVGWTCWTPDETTALISVWSDEQILHKMEQSYRKKHVYREISECLKELGVKKTTKQCHNKIKALKWRYRETLRNPSSRPCPFFSRLHKFLAAMPDMPGSKETVKVSDEVVSLNQDIGPVDVELEHLNEEMVSRKGKDETLTREQTEEGKRDDAFCSPQSDRKMKIPPRKLCRKQMVEDMSSTTLVDNDTRTWTLEGTKALISVWSNKQVLQMMEQSYRKKHAYSEVSERLKNIGIKRTWKQCQSKMKHMKHSYRQALRNPSSSGRATCPFFSELHNFLAAMPDMPGSKETVKVSDEVVSSDQDEGPSVDVESEHLNEEVVSRKGKGETPTREQTEERKRDESDSRMNIGRKQAVEDVSDLELKPVVPQTQVDDNGLVTGE</sequence>
<organism evidence="4 5">
    <name type="scientific">Salmo trutta</name>
    <name type="common">Brown trout</name>
    <dbReference type="NCBI Taxonomy" id="8032"/>
    <lineage>
        <taxon>Eukaryota</taxon>
        <taxon>Metazoa</taxon>
        <taxon>Chordata</taxon>
        <taxon>Craniata</taxon>
        <taxon>Vertebrata</taxon>
        <taxon>Euteleostomi</taxon>
        <taxon>Actinopterygii</taxon>
        <taxon>Neopterygii</taxon>
        <taxon>Teleostei</taxon>
        <taxon>Protacanthopterygii</taxon>
        <taxon>Salmoniformes</taxon>
        <taxon>Salmonidae</taxon>
        <taxon>Salmoninae</taxon>
        <taxon>Salmo</taxon>
    </lineage>
</organism>